<dbReference type="Pfam" id="PF05935">
    <property type="entry name" value="Arylsulfotrans"/>
    <property type="match status" value="1"/>
</dbReference>
<dbReference type="OrthoDB" id="264813at2"/>
<dbReference type="PANTHER" id="PTHR35340:SF5">
    <property type="entry name" value="ASST-DOMAIN-CONTAINING PROTEIN"/>
    <property type="match status" value="1"/>
</dbReference>
<accession>A0A2L1GLL3</accession>
<dbReference type="InterPro" id="IPR010262">
    <property type="entry name" value="Arylsulfotransferase_bact"/>
</dbReference>
<dbReference type="InterPro" id="IPR011047">
    <property type="entry name" value="Quinoprotein_ADH-like_sf"/>
</dbReference>
<evidence type="ECO:0000256" key="2">
    <source>
        <dbReference type="SAM" id="SignalP"/>
    </source>
</evidence>
<dbReference type="EMBL" id="CP021255">
    <property type="protein sequence ID" value="AVD70553.1"/>
    <property type="molecule type" value="Genomic_DNA"/>
</dbReference>
<evidence type="ECO:0000313" key="4">
    <source>
        <dbReference type="Proteomes" id="UP000239867"/>
    </source>
</evidence>
<evidence type="ECO:0008006" key="5">
    <source>
        <dbReference type="Google" id="ProtNLM"/>
    </source>
</evidence>
<dbReference type="KEGG" id="deo:CAY53_02885"/>
<feature type="signal peptide" evidence="2">
    <location>
        <begin position="1"/>
        <end position="27"/>
    </location>
</feature>
<dbReference type="InterPro" id="IPR053143">
    <property type="entry name" value="Arylsulfate_ST"/>
</dbReference>
<proteinExistence type="predicted"/>
<reference evidence="3 4" key="1">
    <citation type="journal article" date="2018" name="MBio">
        <title>Insights into the evolution of host association through the isolation and characterization of a novel human periodontal pathobiont, Desulfobulbus oralis.</title>
        <authorList>
            <person name="Cross K.L."/>
            <person name="Chirania P."/>
            <person name="Xiong W."/>
            <person name="Beall C.J."/>
            <person name="Elkins J.G."/>
            <person name="Giannone R.J."/>
            <person name="Griffen A.L."/>
            <person name="Guss A.M."/>
            <person name="Hettich R.L."/>
            <person name="Joshi S.S."/>
            <person name="Mokrzan E.M."/>
            <person name="Martin R.K."/>
            <person name="Zhulin I.B."/>
            <person name="Leys E.J."/>
            <person name="Podar M."/>
        </authorList>
    </citation>
    <scope>NUCLEOTIDE SEQUENCE [LARGE SCALE GENOMIC DNA]</scope>
    <source>
        <strain evidence="3 4">ORNL</strain>
    </source>
</reference>
<dbReference type="Gene3D" id="2.130.10.10">
    <property type="entry name" value="YVTN repeat-like/Quinoprotein amine dehydrogenase"/>
    <property type="match status" value="1"/>
</dbReference>
<keyword evidence="2" id="KW-0732">Signal</keyword>
<name>A0A2L1GLL3_9BACT</name>
<evidence type="ECO:0000256" key="1">
    <source>
        <dbReference type="SAM" id="MobiDB-lite"/>
    </source>
</evidence>
<dbReference type="AlphaFoldDB" id="A0A2L1GLL3"/>
<dbReference type="InterPro" id="IPR015943">
    <property type="entry name" value="WD40/YVTN_repeat-like_dom_sf"/>
</dbReference>
<gene>
    <name evidence="3" type="ORF">CAY53_02885</name>
</gene>
<sequence length="484" mass="55119">MKEIAMRKFVAFLAGAALCAVPVSSQAYEAICGPLGVLHYQKEKSYGGYVLYTNHRGGTRTYLINLEGSVVHEWNHGREAFMAELLPNGHLLRVEQGPGSPVTFGGWHGTLREYDWDGNVVWEYTIRDKNRVAHHGFDRLPNGNTAMLIWEKMSWDEMIAKGRDPKDPTVYKDGFKYPDGKVLEGVWPDAIIEVDPSGKIVWEFHVKDHIGTAKDQWDPNYHLPFGYIPAYFAGPDWTHWNSVRYNPKTDQYLVNSRDWGEMYIIDRKTKKMVWRWGNPYAYGAGSKEQGYARNGDQILFGSHDCNWLPNGNLSIFDNGTMRPSGNHSAVYEIERDGTFNGGKIVWSFKTKDSNSFYSDYQSAAQKLPNGNWQITSTNNGHVFEVTPDGEVVWEFVNPMSGDEPYCVRKDKNPWTQIHRAFRYAADSPQLRGRDLKPIRKLAPSCPDWQTLLKYKPSPNGDEAPKVENTPASDQKGSDYAMPKK</sequence>
<evidence type="ECO:0000313" key="3">
    <source>
        <dbReference type="EMBL" id="AVD70553.1"/>
    </source>
</evidence>
<dbReference type="SUPFAM" id="SSF50998">
    <property type="entry name" value="Quinoprotein alcohol dehydrogenase-like"/>
    <property type="match status" value="1"/>
</dbReference>
<keyword evidence="4" id="KW-1185">Reference proteome</keyword>
<feature type="region of interest" description="Disordered" evidence="1">
    <location>
        <begin position="449"/>
        <end position="484"/>
    </location>
</feature>
<feature type="chain" id="PRO_5014927852" description="Aryl sulfotransferase" evidence="2">
    <location>
        <begin position="28"/>
        <end position="484"/>
    </location>
</feature>
<organism evidence="3 4">
    <name type="scientific">Desulfobulbus oralis</name>
    <dbReference type="NCBI Taxonomy" id="1986146"/>
    <lineage>
        <taxon>Bacteria</taxon>
        <taxon>Pseudomonadati</taxon>
        <taxon>Thermodesulfobacteriota</taxon>
        <taxon>Desulfobulbia</taxon>
        <taxon>Desulfobulbales</taxon>
        <taxon>Desulfobulbaceae</taxon>
        <taxon>Desulfobulbus</taxon>
    </lineage>
</organism>
<protein>
    <recommendedName>
        <fullName evidence="5">Aryl sulfotransferase</fullName>
    </recommendedName>
</protein>
<dbReference type="Proteomes" id="UP000239867">
    <property type="component" value="Chromosome"/>
</dbReference>
<dbReference type="PANTHER" id="PTHR35340">
    <property type="entry name" value="PQQ ENZYME REPEAT PROTEIN-RELATED"/>
    <property type="match status" value="1"/>
</dbReference>
<dbReference type="GO" id="GO:0004062">
    <property type="term" value="F:aryl sulfotransferase activity"/>
    <property type="evidence" value="ECO:0007669"/>
    <property type="project" value="InterPro"/>
</dbReference>